<dbReference type="InterPro" id="IPR002885">
    <property type="entry name" value="PPR_rpt"/>
</dbReference>
<dbReference type="Proteomes" id="UP000436088">
    <property type="component" value="Unassembled WGS sequence"/>
</dbReference>
<dbReference type="AlphaFoldDB" id="A0A6A2WGT4"/>
<evidence type="ECO:0000313" key="2">
    <source>
        <dbReference type="EMBL" id="KAE8657081.1"/>
    </source>
</evidence>
<dbReference type="NCBIfam" id="TIGR00756">
    <property type="entry name" value="PPR"/>
    <property type="match status" value="1"/>
</dbReference>
<dbReference type="InterPro" id="IPR011990">
    <property type="entry name" value="TPR-like_helical_dom_sf"/>
</dbReference>
<dbReference type="Gene3D" id="1.25.40.10">
    <property type="entry name" value="Tetratricopeptide repeat domain"/>
    <property type="match status" value="1"/>
</dbReference>
<proteinExistence type="predicted"/>
<comment type="caution">
    <text evidence="2">The sequence shown here is derived from an EMBL/GenBank/DDBJ whole genome shotgun (WGS) entry which is preliminary data.</text>
</comment>
<sequence length="214" mass="24576">MEVRQFAGEGELISMVFRIGPGASRFSFDTKALSISVPVWFVVWVPVKVKSSENSLTTQPALDDERMTDELLNQILDTYRHTPNPSQERCNAYIHKLCKAGNLSMAIRLLRSLRDRNIFIPIAYNTLLAAVAERNQIDLSFQIFDDLLVFYRHLNSAYYLNLARSCDNTNDCTALIRYVKRVSELAFPDNTIVMNRIIFAFGKCRQIELALFRI</sequence>
<dbReference type="Pfam" id="PF01535">
    <property type="entry name" value="PPR"/>
    <property type="match status" value="1"/>
</dbReference>
<keyword evidence="1" id="KW-0677">Repeat</keyword>
<keyword evidence="3" id="KW-1185">Reference proteome</keyword>
<protein>
    <submittedName>
        <fullName evidence="2">Tetratricopeptide repeat (TPR)-like superfamily protein, putative isoform 3</fullName>
    </submittedName>
</protein>
<organism evidence="2 3">
    <name type="scientific">Hibiscus syriacus</name>
    <name type="common">Rose of Sharon</name>
    <dbReference type="NCBI Taxonomy" id="106335"/>
    <lineage>
        <taxon>Eukaryota</taxon>
        <taxon>Viridiplantae</taxon>
        <taxon>Streptophyta</taxon>
        <taxon>Embryophyta</taxon>
        <taxon>Tracheophyta</taxon>
        <taxon>Spermatophyta</taxon>
        <taxon>Magnoliopsida</taxon>
        <taxon>eudicotyledons</taxon>
        <taxon>Gunneridae</taxon>
        <taxon>Pentapetalae</taxon>
        <taxon>rosids</taxon>
        <taxon>malvids</taxon>
        <taxon>Malvales</taxon>
        <taxon>Malvaceae</taxon>
        <taxon>Malvoideae</taxon>
        <taxon>Hibiscus</taxon>
    </lineage>
</organism>
<accession>A0A6A2WGT4</accession>
<gene>
    <name evidence="2" type="ORF">F3Y22_tig00116997pilonHSYRG00967</name>
</gene>
<evidence type="ECO:0000256" key="1">
    <source>
        <dbReference type="ARBA" id="ARBA00022737"/>
    </source>
</evidence>
<reference evidence="2" key="1">
    <citation type="submission" date="2019-09" db="EMBL/GenBank/DDBJ databases">
        <title>Draft genome information of white flower Hibiscus syriacus.</title>
        <authorList>
            <person name="Kim Y.-M."/>
        </authorList>
    </citation>
    <scope>NUCLEOTIDE SEQUENCE [LARGE SCALE GENOMIC DNA]</scope>
    <source>
        <strain evidence="2">YM2019G1</strain>
    </source>
</reference>
<name>A0A6A2WGT4_HIBSY</name>
<evidence type="ECO:0000313" key="3">
    <source>
        <dbReference type="Proteomes" id="UP000436088"/>
    </source>
</evidence>
<dbReference type="EMBL" id="VEPZ02001762">
    <property type="protein sequence ID" value="KAE8657081.1"/>
    <property type="molecule type" value="Genomic_DNA"/>
</dbReference>